<dbReference type="SMART" id="SM00184">
    <property type="entry name" value="RING"/>
    <property type="match status" value="1"/>
</dbReference>
<keyword evidence="1" id="KW-0479">Metal-binding</keyword>
<dbReference type="InterPro" id="IPR007621">
    <property type="entry name" value="TPM_dom"/>
</dbReference>
<dbReference type="PROSITE" id="PS50089">
    <property type="entry name" value="ZF_RING_2"/>
    <property type="match status" value="1"/>
</dbReference>
<dbReference type="OrthoDB" id="46682at2759"/>
<evidence type="ECO:0000256" key="1">
    <source>
        <dbReference type="PROSITE-ProRule" id="PRU00175"/>
    </source>
</evidence>
<proteinExistence type="predicted"/>
<name>A0A9W7B1T4_9STRA</name>
<dbReference type="GO" id="GO:0008270">
    <property type="term" value="F:zinc ion binding"/>
    <property type="evidence" value="ECO:0007669"/>
    <property type="project" value="UniProtKB-KW"/>
</dbReference>
<evidence type="ECO:0000256" key="5">
    <source>
        <dbReference type="SAM" id="SignalP"/>
    </source>
</evidence>
<gene>
    <name evidence="7" type="ORF">TrLO_g7717</name>
</gene>
<dbReference type="PANTHER" id="PTHR14991">
    <property type="entry name" value="RING FINGER PROTEIN 32"/>
    <property type="match status" value="1"/>
</dbReference>
<sequence>MKLSATLTFILLLLSSSVSARLSSRAHRDFAKSYVSTHDLCDGLWDGRLCDPFSLLQNNNGATLSKLQSSNLKKVTICDDQQQTLNPDQIEIAIVLLPSMTHVPYSSLPEPNSEEEDRFVYSAAKALAEELHDHYGVGDPRPPSCAHHITRPDSDSSSSTFDTGILILVSRDDRVMHISTGGGVDDFFALGRIDKIISAAKPHFRKQRLSEGLIASLEVLDEFLEMGPPSSSDRFWNNVWTFGPFFSIFGFCIFLLVRSHKKSKQYNAAKEELNKLEREKAEALAGKYRCKSCPICLEDFKHVPPPPPTPADNDDDGDDDSEVAPPANQPHQKTLDSNGEPVKLLRCGHCFDQKCFKEYQESSSYSSKCPICRADINMGTPADTSTPTSNPTPNNNPFHRRHRTHARFYEDSYEPELRFRLNRLRRRYPRYISSDYVDRYSSRNSAHFAMDPVFMRANPNPRTSMRVAGTGGSRSGGASRRSGSSFGGGRSSGGGGGGRW</sequence>
<keyword evidence="4" id="KW-0472">Membrane</keyword>
<keyword evidence="5" id="KW-0732">Signal</keyword>
<feature type="coiled-coil region" evidence="2">
    <location>
        <begin position="259"/>
        <end position="286"/>
    </location>
</feature>
<evidence type="ECO:0000256" key="3">
    <source>
        <dbReference type="SAM" id="MobiDB-lite"/>
    </source>
</evidence>
<dbReference type="Gene3D" id="3.10.310.50">
    <property type="match status" value="1"/>
</dbReference>
<dbReference type="Gene3D" id="3.30.40.10">
    <property type="entry name" value="Zinc/RING finger domain, C3HC4 (zinc finger)"/>
    <property type="match status" value="1"/>
</dbReference>
<evidence type="ECO:0000259" key="6">
    <source>
        <dbReference type="PROSITE" id="PS50089"/>
    </source>
</evidence>
<keyword evidence="1" id="KW-0862">Zinc</keyword>
<dbReference type="PANTHER" id="PTHR14991:SF0">
    <property type="entry name" value="RING FINGER PROTEIN 32"/>
    <property type="match status" value="1"/>
</dbReference>
<dbReference type="AlphaFoldDB" id="A0A9W7B1T4"/>
<dbReference type="SUPFAM" id="SSF57850">
    <property type="entry name" value="RING/U-box"/>
    <property type="match status" value="1"/>
</dbReference>
<dbReference type="InterPro" id="IPR001841">
    <property type="entry name" value="Znf_RING"/>
</dbReference>
<keyword evidence="4" id="KW-1133">Transmembrane helix</keyword>
<keyword evidence="4" id="KW-0812">Transmembrane</keyword>
<dbReference type="Pfam" id="PF13639">
    <property type="entry name" value="zf-RING_2"/>
    <property type="match status" value="1"/>
</dbReference>
<feature type="region of interest" description="Disordered" evidence="3">
    <location>
        <begin position="304"/>
        <end position="339"/>
    </location>
</feature>
<keyword evidence="8" id="KW-1185">Reference proteome</keyword>
<feature type="region of interest" description="Disordered" evidence="3">
    <location>
        <begin position="459"/>
        <end position="500"/>
    </location>
</feature>
<evidence type="ECO:0000313" key="8">
    <source>
        <dbReference type="Proteomes" id="UP001165122"/>
    </source>
</evidence>
<feature type="compositionally biased region" description="Low complexity" evidence="3">
    <location>
        <begin position="384"/>
        <end position="397"/>
    </location>
</feature>
<dbReference type="EMBL" id="BRXW01000912">
    <property type="protein sequence ID" value="GMH78998.1"/>
    <property type="molecule type" value="Genomic_DNA"/>
</dbReference>
<dbReference type="Pfam" id="PF04536">
    <property type="entry name" value="TPM_phosphatase"/>
    <property type="match status" value="1"/>
</dbReference>
<feature type="transmembrane region" description="Helical" evidence="4">
    <location>
        <begin position="239"/>
        <end position="257"/>
    </location>
</feature>
<dbReference type="InterPro" id="IPR042862">
    <property type="entry name" value="RNF32"/>
</dbReference>
<reference evidence="8" key="1">
    <citation type="journal article" date="2023" name="Commun. Biol.">
        <title>Genome analysis of Parmales, the sister group of diatoms, reveals the evolutionary specialization of diatoms from phago-mixotrophs to photoautotrophs.</title>
        <authorList>
            <person name="Ban H."/>
            <person name="Sato S."/>
            <person name="Yoshikawa S."/>
            <person name="Yamada K."/>
            <person name="Nakamura Y."/>
            <person name="Ichinomiya M."/>
            <person name="Sato N."/>
            <person name="Blanc-Mathieu R."/>
            <person name="Endo H."/>
            <person name="Kuwata A."/>
            <person name="Ogata H."/>
        </authorList>
    </citation>
    <scope>NUCLEOTIDE SEQUENCE [LARGE SCALE GENOMIC DNA]</scope>
    <source>
        <strain evidence="8">NIES 3700</strain>
    </source>
</reference>
<feature type="chain" id="PRO_5040883846" description="RING-type domain-containing protein" evidence="5">
    <location>
        <begin position="21"/>
        <end position="500"/>
    </location>
</feature>
<keyword evidence="1" id="KW-0863">Zinc-finger</keyword>
<dbReference type="Proteomes" id="UP001165122">
    <property type="component" value="Unassembled WGS sequence"/>
</dbReference>
<comment type="caution">
    <text evidence="7">The sequence shown here is derived from an EMBL/GenBank/DDBJ whole genome shotgun (WGS) entry which is preliminary data.</text>
</comment>
<evidence type="ECO:0000256" key="2">
    <source>
        <dbReference type="SAM" id="Coils"/>
    </source>
</evidence>
<evidence type="ECO:0000256" key="4">
    <source>
        <dbReference type="SAM" id="Phobius"/>
    </source>
</evidence>
<keyword evidence="2" id="KW-0175">Coiled coil</keyword>
<feature type="region of interest" description="Disordered" evidence="3">
    <location>
        <begin position="380"/>
        <end position="400"/>
    </location>
</feature>
<feature type="signal peptide" evidence="5">
    <location>
        <begin position="1"/>
        <end position="20"/>
    </location>
</feature>
<feature type="compositionally biased region" description="Acidic residues" evidence="3">
    <location>
        <begin position="312"/>
        <end position="322"/>
    </location>
</feature>
<dbReference type="InterPro" id="IPR013083">
    <property type="entry name" value="Znf_RING/FYVE/PHD"/>
</dbReference>
<protein>
    <recommendedName>
        <fullName evidence="6">RING-type domain-containing protein</fullName>
    </recommendedName>
</protein>
<organism evidence="7 8">
    <name type="scientific">Triparma laevis f. longispina</name>
    <dbReference type="NCBI Taxonomy" id="1714387"/>
    <lineage>
        <taxon>Eukaryota</taxon>
        <taxon>Sar</taxon>
        <taxon>Stramenopiles</taxon>
        <taxon>Ochrophyta</taxon>
        <taxon>Bolidophyceae</taxon>
        <taxon>Parmales</taxon>
        <taxon>Triparmaceae</taxon>
        <taxon>Triparma</taxon>
    </lineage>
</organism>
<evidence type="ECO:0000313" key="7">
    <source>
        <dbReference type="EMBL" id="GMH78998.1"/>
    </source>
</evidence>
<feature type="compositionally biased region" description="Gly residues" evidence="3">
    <location>
        <begin position="485"/>
        <end position="500"/>
    </location>
</feature>
<feature type="domain" description="RING-type" evidence="6">
    <location>
        <begin position="293"/>
        <end position="373"/>
    </location>
</feature>
<accession>A0A9W7B1T4</accession>